<sequence>MEGEPIPPKVSKPIQSVHHLTVQQITKAFDIEYYREQTGSWENYTMDAVTGHMKWAIEPILKLFENEFQEFESVGFKGQSKKIKDQIFCEYISRLEERNSIYSRLAIAMLKSTEEDNNWLFAWTVNMALKNMKRRQSWSTKGSQETSGVSASASGKKKNVLTIEECE</sequence>
<name>A0A8H2HS70_ORBOL</name>
<organism evidence="2 3">
    <name type="scientific">Orbilia oligospora</name>
    <name type="common">Nematode-trapping fungus</name>
    <name type="synonym">Arthrobotrys oligospora</name>
    <dbReference type="NCBI Taxonomy" id="2813651"/>
    <lineage>
        <taxon>Eukaryota</taxon>
        <taxon>Fungi</taxon>
        <taxon>Dikarya</taxon>
        <taxon>Ascomycota</taxon>
        <taxon>Pezizomycotina</taxon>
        <taxon>Orbiliomycetes</taxon>
        <taxon>Orbiliales</taxon>
        <taxon>Orbiliaceae</taxon>
        <taxon>Orbilia</taxon>
    </lineage>
</organism>
<feature type="compositionally biased region" description="Polar residues" evidence="1">
    <location>
        <begin position="137"/>
        <end position="146"/>
    </location>
</feature>
<dbReference type="Proteomes" id="UP000297595">
    <property type="component" value="Unassembled WGS sequence"/>
</dbReference>
<feature type="region of interest" description="Disordered" evidence="1">
    <location>
        <begin position="136"/>
        <end position="167"/>
    </location>
</feature>
<evidence type="ECO:0000256" key="1">
    <source>
        <dbReference type="SAM" id="MobiDB-lite"/>
    </source>
</evidence>
<evidence type="ECO:0000313" key="2">
    <source>
        <dbReference type="EMBL" id="TGJ70126.1"/>
    </source>
</evidence>
<protein>
    <submittedName>
        <fullName evidence="2">Uncharacterized protein</fullName>
    </submittedName>
</protein>
<dbReference type="AlphaFoldDB" id="A0A8H2HS70"/>
<reference evidence="2 3" key="1">
    <citation type="submission" date="2019-03" db="EMBL/GenBank/DDBJ databases">
        <title>Nematode-trapping fungi genome.</title>
        <authorList>
            <person name="Vidal-Diez De Ulzurrun G."/>
        </authorList>
    </citation>
    <scope>NUCLEOTIDE SEQUENCE [LARGE SCALE GENOMIC DNA]</scope>
    <source>
        <strain evidence="2 3">TWF154</strain>
    </source>
</reference>
<proteinExistence type="predicted"/>
<evidence type="ECO:0000313" key="3">
    <source>
        <dbReference type="Proteomes" id="UP000297595"/>
    </source>
</evidence>
<accession>A0A8H2HS70</accession>
<dbReference type="EMBL" id="SOZJ01000003">
    <property type="protein sequence ID" value="TGJ70126.1"/>
    <property type="molecule type" value="Genomic_DNA"/>
</dbReference>
<comment type="caution">
    <text evidence="2">The sequence shown here is derived from an EMBL/GenBank/DDBJ whole genome shotgun (WGS) entry which is preliminary data.</text>
</comment>
<gene>
    <name evidence="2" type="ORF">EYR41_006111</name>
</gene>